<dbReference type="Proteomes" id="UP000018888">
    <property type="component" value="Unassembled WGS sequence"/>
</dbReference>
<proteinExistence type="predicted"/>
<evidence type="ECO:0000313" key="2">
    <source>
        <dbReference type="Proteomes" id="UP000018888"/>
    </source>
</evidence>
<accession>A0A2P4PCM7</accession>
<reference evidence="1 2" key="2">
    <citation type="journal article" date="2018" name="New Phytol.">
        <title>High intraspecific genome diversity in the model arbuscular mycorrhizal symbiont Rhizophagus irregularis.</title>
        <authorList>
            <person name="Chen E.C.H."/>
            <person name="Morin E."/>
            <person name="Beaudet D."/>
            <person name="Noel J."/>
            <person name="Yildirir G."/>
            <person name="Ndikumana S."/>
            <person name="Charron P."/>
            <person name="St-Onge C."/>
            <person name="Giorgi J."/>
            <person name="Kruger M."/>
            <person name="Marton T."/>
            <person name="Ropars J."/>
            <person name="Grigoriev I.V."/>
            <person name="Hainaut M."/>
            <person name="Henrissat B."/>
            <person name="Roux C."/>
            <person name="Martin F."/>
            <person name="Corradi N."/>
        </authorList>
    </citation>
    <scope>NUCLEOTIDE SEQUENCE [LARGE SCALE GENOMIC DNA]</scope>
    <source>
        <strain evidence="1 2">DAOM 197198</strain>
    </source>
</reference>
<name>A0A2P4PCM7_RHIID</name>
<evidence type="ECO:0000313" key="1">
    <source>
        <dbReference type="EMBL" id="POG63141.1"/>
    </source>
</evidence>
<organism evidence="1 2">
    <name type="scientific">Rhizophagus irregularis (strain DAOM 181602 / DAOM 197198 / MUCL 43194)</name>
    <name type="common">Arbuscular mycorrhizal fungus</name>
    <name type="synonym">Glomus intraradices</name>
    <dbReference type="NCBI Taxonomy" id="747089"/>
    <lineage>
        <taxon>Eukaryota</taxon>
        <taxon>Fungi</taxon>
        <taxon>Fungi incertae sedis</taxon>
        <taxon>Mucoromycota</taxon>
        <taxon>Glomeromycotina</taxon>
        <taxon>Glomeromycetes</taxon>
        <taxon>Glomerales</taxon>
        <taxon>Glomeraceae</taxon>
        <taxon>Rhizophagus</taxon>
    </lineage>
</organism>
<sequence>MGHRSVLHYQSVTARRAKNIPCNTGTEDEHDRFYLTVLPLNYAMVLGNTWRVLLRNVFLSCDAVIVSILRSSSSNNVFDIFILCIPEWVHFGVATREKRKSENAIRGCKETGYQKNSGNLRYQHSGDQSSIIFLVPRKITSLGRFIHGLEINWYTIGLLILYVLVKDIDNHVINSKMFVCVIVERHKTGSNTHFLWMVLLVTENIKNIANDNFYEHFLNDSYQKLVFVTNGQ</sequence>
<dbReference type="EMBL" id="AUPC02000276">
    <property type="protein sequence ID" value="POG63141.1"/>
    <property type="molecule type" value="Genomic_DNA"/>
</dbReference>
<protein>
    <submittedName>
        <fullName evidence="1">Uncharacterized protein</fullName>
    </submittedName>
</protein>
<reference evidence="1 2" key="1">
    <citation type="journal article" date="2013" name="Proc. Natl. Acad. Sci. U.S.A.">
        <title>Genome of an arbuscular mycorrhizal fungus provides insight into the oldest plant symbiosis.</title>
        <authorList>
            <person name="Tisserant E."/>
            <person name="Malbreil M."/>
            <person name="Kuo A."/>
            <person name="Kohler A."/>
            <person name="Symeonidi A."/>
            <person name="Balestrini R."/>
            <person name="Charron P."/>
            <person name="Duensing N."/>
            <person name="Frei Dit Frey N."/>
            <person name="Gianinazzi-Pearson V."/>
            <person name="Gilbert L.B."/>
            <person name="Handa Y."/>
            <person name="Herr J.R."/>
            <person name="Hijri M."/>
            <person name="Koul R."/>
            <person name="Kawaguchi M."/>
            <person name="Krajinski F."/>
            <person name="Lammers P.J."/>
            <person name="Masclaux F.G."/>
            <person name="Murat C."/>
            <person name="Morin E."/>
            <person name="Ndikumana S."/>
            <person name="Pagni M."/>
            <person name="Petitpierre D."/>
            <person name="Requena N."/>
            <person name="Rosikiewicz P."/>
            <person name="Riley R."/>
            <person name="Saito K."/>
            <person name="San Clemente H."/>
            <person name="Shapiro H."/>
            <person name="van Tuinen D."/>
            <person name="Becard G."/>
            <person name="Bonfante P."/>
            <person name="Paszkowski U."/>
            <person name="Shachar-Hill Y.Y."/>
            <person name="Tuskan G.A."/>
            <person name="Young P.W."/>
            <person name="Sanders I.R."/>
            <person name="Henrissat B."/>
            <person name="Rensing S.A."/>
            <person name="Grigoriev I.V."/>
            <person name="Corradi N."/>
            <person name="Roux C."/>
            <person name="Martin F."/>
        </authorList>
    </citation>
    <scope>NUCLEOTIDE SEQUENCE [LARGE SCALE GENOMIC DNA]</scope>
    <source>
        <strain evidence="1 2">DAOM 197198</strain>
    </source>
</reference>
<keyword evidence="2" id="KW-1185">Reference proteome</keyword>
<dbReference type="AlphaFoldDB" id="A0A2P4PCM7"/>
<comment type="caution">
    <text evidence="1">The sequence shown here is derived from an EMBL/GenBank/DDBJ whole genome shotgun (WGS) entry which is preliminary data.</text>
</comment>
<gene>
    <name evidence="1" type="ORF">GLOIN_2v1484907</name>
</gene>